<gene>
    <name evidence="2" type="ORF">ACFQ2O_18745</name>
</gene>
<dbReference type="EMBL" id="JBHTLD010000239">
    <property type="protein sequence ID" value="MFD1188259.1"/>
    <property type="molecule type" value="Genomic_DNA"/>
</dbReference>
<keyword evidence="3" id="KW-1185">Reference proteome</keyword>
<keyword evidence="1" id="KW-1133">Transmembrane helix</keyword>
<dbReference type="RefSeq" id="WP_377531528.1">
    <property type="nucleotide sequence ID" value="NZ_JBHTLD010000239.1"/>
</dbReference>
<comment type="caution">
    <text evidence="2">The sequence shown here is derived from an EMBL/GenBank/DDBJ whole genome shotgun (WGS) entry which is preliminary data.</text>
</comment>
<dbReference type="Proteomes" id="UP001597094">
    <property type="component" value="Unassembled WGS sequence"/>
</dbReference>
<keyword evidence="1" id="KW-0472">Membrane</keyword>
<feature type="transmembrane region" description="Helical" evidence="1">
    <location>
        <begin position="21"/>
        <end position="40"/>
    </location>
</feature>
<name>A0ABW3STP1_9BACT</name>
<reference evidence="3" key="1">
    <citation type="journal article" date="2019" name="Int. J. Syst. Evol. Microbiol.">
        <title>The Global Catalogue of Microorganisms (GCM) 10K type strain sequencing project: providing services to taxonomists for standard genome sequencing and annotation.</title>
        <authorList>
            <consortium name="The Broad Institute Genomics Platform"/>
            <consortium name="The Broad Institute Genome Sequencing Center for Infectious Disease"/>
            <person name="Wu L."/>
            <person name="Ma J."/>
        </authorList>
    </citation>
    <scope>NUCLEOTIDE SEQUENCE [LARGE SCALE GENOMIC DNA]</scope>
    <source>
        <strain evidence="3">JCM 31319</strain>
    </source>
</reference>
<sequence>MDRKQQQSTNSIKDQKNWLEWTIFGFSLVLVLSILLYLVVQAYTHGPVTPKLIADHYLDASEHAPNRYRIVLRNLGGETAEQVKLTVRCIQNDRVMEEAELEFPFAPQESQREGWVSFRGNPNPGDSIEVHVVSYKKP</sequence>
<evidence type="ECO:0000256" key="1">
    <source>
        <dbReference type="SAM" id="Phobius"/>
    </source>
</evidence>
<protein>
    <recommendedName>
        <fullName evidence="4">TIGR02588 family protein</fullName>
    </recommendedName>
</protein>
<accession>A0ABW3STP1</accession>
<evidence type="ECO:0000313" key="2">
    <source>
        <dbReference type="EMBL" id="MFD1188259.1"/>
    </source>
</evidence>
<evidence type="ECO:0008006" key="4">
    <source>
        <dbReference type="Google" id="ProtNLM"/>
    </source>
</evidence>
<proteinExistence type="predicted"/>
<evidence type="ECO:0000313" key="3">
    <source>
        <dbReference type="Proteomes" id="UP001597094"/>
    </source>
</evidence>
<keyword evidence="1" id="KW-0812">Transmembrane</keyword>
<organism evidence="2 3">
    <name type="scientific">Pontibacter rugosus</name>
    <dbReference type="NCBI Taxonomy" id="1745966"/>
    <lineage>
        <taxon>Bacteria</taxon>
        <taxon>Pseudomonadati</taxon>
        <taxon>Bacteroidota</taxon>
        <taxon>Cytophagia</taxon>
        <taxon>Cytophagales</taxon>
        <taxon>Hymenobacteraceae</taxon>
        <taxon>Pontibacter</taxon>
    </lineage>
</organism>